<gene>
    <name evidence="4" type="ORF">AFL01nite_03330</name>
</gene>
<evidence type="ECO:0000313" key="5">
    <source>
        <dbReference type="Proteomes" id="UP000321769"/>
    </source>
</evidence>
<dbReference type="SUPFAM" id="SSF55166">
    <property type="entry name" value="Hedgehog/DD-peptidase"/>
    <property type="match status" value="1"/>
</dbReference>
<sequence length="255" mass="28532">MPQHRRVTIAALALTLLAGCGITQDDAPAPPRPSRSVGTSSSPESTATATTAAPRIPPPSRVREVPPEQWKAIVDAGMVRRECPIQRREQLRRVDLSFVDFDGRTRRGHLIVNADVAPSVRRIFDRLFAEEFPIRKMKGVEAYGGDVAKSLAADNTSAFNCRRADQINAPFTDSPHANGRAVDINPLQNPWVDLRCDCWTPSARHAERTPGRGKILERGLVWRLFTREGWVWQNIDVPDYMHFDTGYPSRPFSGR</sequence>
<feature type="compositionally biased region" description="Low complexity" evidence="1">
    <location>
        <begin position="39"/>
        <end position="54"/>
    </location>
</feature>
<name>A0A512HRE4_9ACTN</name>
<dbReference type="Pfam" id="PF13539">
    <property type="entry name" value="Peptidase_M15_4"/>
    <property type="match status" value="1"/>
</dbReference>
<dbReference type="Gene3D" id="3.30.1380.10">
    <property type="match status" value="1"/>
</dbReference>
<dbReference type="OrthoDB" id="9799970at2"/>
<dbReference type="InterPro" id="IPR009045">
    <property type="entry name" value="Zn_M74/Hedgehog-like"/>
</dbReference>
<protein>
    <recommendedName>
        <fullName evidence="3">Peptidase M15C domain-containing protein</fullName>
    </recommendedName>
</protein>
<accession>A0A512HRE4</accession>
<dbReference type="RefSeq" id="WP_146825348.1">
    <property type="nucleotide sequence ID" value="NZ_BAAAYQ010000001.1"/>
</dbReference>
<dbReference type="AlphaFoldDB" id="A0A512HRE4"/>
<dbReference type="Proteomes" id="UP000321769">
    <property type="component" value="Unassembled WGS sequence"/>
</dbReference>
<dbReference type="InterPro" id="IPR039561">
    <property type="entry name" value="Peptidase_M15C"/>
</dbReference>
<evidence type="ECO:0000256" key="2">
    <source>
        <dbReference type="SAM" id="SignalP"/>
    </source>
</evidence>
<keyword evidence="5" id="KW-1185">Reference proteome</keyword>
<evidence type="ECO:0000256" key="1">
    <source>
        <dbReference type="SAM" id="MobiDB-lite"/>
    </source>
</evidence>
<feature type="domain" description="Peptidase M15C" evidence="3">
    <location>
        <begin position="173"/>
        <end position="244"/>
    </location>
</feature>
<evidence type="ECO:0000313" key="4">
    <source>
        <dbReference type="EMBL" id="GEO88006.1"/>
    </source>
</evidence>
<dbReference type="GO" id="GO:0008233">
    <property type="term" value="F:peptidase activity"/>
    <property type="evidence" value="ECO:0007669"/>
    <property type="project" value="InterPro"/>
</dbReference>
<dbReference type="EMBL" id="BJZQ01000001">
    <property type="protein sequence ID" value="GEO88006.1"/>
    <property type="molecule type" value="Genomic_DNA"/>
</dbReference>
<dbReference type="PROSITE" id="PS51257">
    <property type="entry name" value="PROKAR_LIPOPROTEIN"/>
    <property type="match status" value="1"/>
</dbReference>
<comment type="caution">
    <text evidence="4">The sequence shown here is derived from an EMBL/GenBank/DDBJ whole genome shotgun (WGS) entry which is preliminary data.</text>
</comment>
<reference evidence="4 5" key="1">
    <citation type="submission" date="2019-07" db="EMBL/GenBank/DDBJ databases">
        <title>Whole genome shotgun sequence of Aeromicrobium flavum NBRC 107625.</title>
        <authorList>
            <person name="Hosoyama A."/>
            <person name="Uohara A."/>
            <person name="Ohji S."/>
            <person name="Ichikawa N."/>
        </authorList>
    </citation>
    <scope>NUCLEOTIDE SEQUENCE [LARGE SCALE GENOMIC DNA]</scope>
    <source>
        <strain evidence="4 5">NBRC 107625</strain>
    </source>
</reference>
<feature type="signal peptide" evidence="2">
    <location>
        <begin position="1"/>
        <end position="23"/>
    </location>
</feature>
<keyword evidence="2" id="KW-0732">Signal</keyword>
<organism evidence="4 5">
    <name type="scientific">Aeromicrobium flavum</name>
    <dbReference type="NCBI Taxonomy" id="416568"/>
    <lineage>
        <taxon>Bacteria</taxon>
        <taxon>Bacillati</taxon>
        <taxon>Actinomycetota</taxon>
        <taxon>Actinomycetes</taxon>
        <taxon>Propionibacteriales</taxon>
        <taxon>Nocardioidaceae</taxon>
        <taxon>Aeromicrobium</taxon>
    </lineage>
</organism>
<feature type="chain" id="PRO_5038939330" description="Peptidase M15C domain-containing protein" evidence="2">
    <location>
        <begin position="24"/>
        <end position="255"/>
    </location>
</feature>
<evidence type="ECO:0000259" key="3">
    <source>
        <dbReference type="Pfam" id="PF13539"/>
    </source>
</evidence>
<proteinExistence type="predicted"/>
<feature type="region of interest" description="Disordered" evidence="1">
    <location>
        <begin position="24"/>
        <end position="63"/>
    </location>
</feature>